<evidence type="ECO:0000259" key="4">
    <source>
        <dbReference type="Pfam" id="PF08450"/>
    </source>
</evidence>
<dbReference type="Gene3D" id="2.120.10.30">
    <property type="entry name" value="TolB, C-terminal domain"/>
    <property type="match status" value="1"/>
</dbReference>
<dbReference type="GO" id="GO:0005509">
    <property type="term" value="F:calcium ion binding"/>
    <property type="evidence" value="ECO:0007669"/>
    <property type="project" value="TreeGrafter"/>
</dbReference>
<dbReference type="SUPFAM" id="SSF63829">
    <property type="entry name" value="Calcium-dependent phosphotriesterase"/>
    <property type="match status" value="1"/>
</dbReference>
<name>A0A317REY0_9BURK</name>
<reference evidence="5 6" key="1">
    <citation type="submission" date="2018-05" db="EMBL/GenBank/DDBJ databases">
        <title>Genomic Encyclopedia of Type Strains, Phase IV (KMG-IV): sequencing the most valuable type-strain genomes for metagenomic binning, comparative biology and taxonomic classification.</title>
        <authorList>
            <person name="Goeker M."/>
        </authorList>
    </citation>
    <scope>NUCLEOTIDE SEQUENCE [LARGE SCALE GENOMIC DNA]</scope>
    <source>
        <strain evidence="5 6">DSM 26006</strain>
    </source>
</reference>
<dbReference type="PRINTS" id="PR01790">
    <property type="entry name" value="SMP30FAMILY"/>
</dbReference>
<proteinExistence type="inferred from homology"/>
<organism evidence="5 6">
    <name type="scientific">Melaminivora alkalimesophila</name>
    <dbReference type="NCBI Taxonomy" id="1165852"/>
    <lineage>
        <taxon>Bacteria</taxon>
        <taxon>Pseudomonadati</taxon>
        <taxon>Pseudomonadota</taxon>
        <taxon>Betaproteobacteria</taxon>
        <taxon>Burkholderiales</taxon>
        <taxon>Comamonadaceae</taxon>
        <taxon>Melaminivora</taxon>
    </lineage>
</organism>
<evidence type="ECO:0000313" key="5">
    <source>
        <dbReference type="EMBL" id="PWW47016.1"/>
    </source>
</evidence>
<feature type="binding site" evidence="3">
    <location>
        <position position="116"/>
    </location>
    <ligand>
        <name>substrate</name>
    </ligand>
</feature>
<dbReference type="PANTHER" id="PTHR10907">
    <property type="entry name" value="REGUCALCIN"/>
    <property type="match status" value="1"/>
</dbReference>
<dbReference type="InterPro" id="IPR005511">
    <property type="entry name" value="SMP-30"/>
</dbReference>
<dbReference type="AlphaFoldDB" id="A0A317REY0"/>
<comment type="cofactor">
    <cofactor evidence="3">
        <name>Zn(2+)</name>
        <dbReference type="ChEBI" id="CHEBI:29105"/>
    </cofactor>
    <text evidence="3">Binds 1 divalent metal cation per subunit.</text>
</comment>
<sequence length="325" mass="34819">MSHNGRMSPSTAPEWSVLAAAAEPALLGESPFWHPQEQRLYWVDIAGRALLRAHPGGDPPERWAMPSEPGCIAPAQRQGAPAGLVVALRDRICHAPQWGGELRELARLPIDPATQRANDGKCDALGRLWVGTIHEPESGPRQPVGALYCIDLRVPGAPSVRRMLGGVATSNGLAWSPDGRRMYFADTPTHAIRVWDCDTQHEPVGEARVLHRFAHQEESRQAGAAYGGRPDGACVDAEGAYWCALYEGGRVLRLAPTGEVLAELVLPLACPTMPCLGGADGRTLFVTSARGGRSPEELARLPLSGQVLSTRVQVPGLPVARCELG</sequence>
<dbReference type="Pfam" id="PF08450">
    <property type="entry name" value="SGL"/>
    <property type="match status" value="1"/>
</dbReference>
<feature type="binding site" evidence="3">
    <location>
        <position position="29"/>
    </location>
    <ligand>
        <name>a divalent metal cation</name>
        <dbReference type="ChEBI" id="CHEBI:60240"/>
    </ligand>
</feature>
<keyword evidence="3" id="KW-0862">Zinc</keyword>
<feature type="domain" description="SMP-30/Gluconolactonase/LRE-like region" evidence="4">
    <location>
        <begin position="27"/>
        <end position="290"/>
    </location>
</feature>
<dbReference type="PANTHER" id="PTHR10907:SF47">
    <property type="entry name" value="REGUCALCIN"/>
    <property type="match status" value="1"/>
</dbReference>
<comment type="similarity">
    <text evidence="1">Belongs to the SMP-30/CGR1 family.</text>
</comment>
<dbReference type="InterPro" id="IPR013658">
    <property type="entry name" value="SGL"/>
</dbReference>
<evidence type="ECO:0000256" key="3">
    <source>
        <dbReference type="PIRSR" id="PIRSR605511-2"/>
    </source>
</evidence>
<feature type="binding site" evidence="3">
    <location>
        <position position="118"/>
    </location>
    <ligand>
        <name>substrate</name>
    </ligand>
</feature>
<evidence type="ECO:0000256" key="1">
    <source>
        <dbReference type="ARBA" id="ARBA00008853"/>
    </source>
</evidence>
<dbReference type="GO" id="GO:0004341">
    <property type="term" value="F:gluconolactonase activity"/>
    <property type="evidence" value="ECO:0007669"/>
    <property type="project" value="TreeGrafter"/>
</dbReference>
<dbReference type="GO" id="GO:0019853">
    <property type="term" value="P:L-ascorbic acid biosynthetic process"/>
    <property type="evidence" value="ECO:0007669"/>
    <property type="project" value="TreeGrafter"/>
</dbReference>
<accession>A0A317REY0</accession>
<feature type="binding site" evidence="3">
    <location>
        <position position="231"/>
    </location>
    <ligand>
        <name>a divalent metal cation</name>
        <dbReference type="ChEBI" id="CHEBI:60240"/>
    </ligand>
</feature>
<dbReference type="EMBL" id="QGUB01000003">
    <property type="protein sequence ID" value="PWW47016.1"/>
    <property type="molecule type" value="Genomic_DNA"/>
</dbReference>
<protein>
    <submittedName>
        <fullName evidence="5">Sugar lactone lactonase YvrE</fullName>
    </submittedName>
</protein>
<dbReference type="InterPro" id="IPR011042">
    <property type="entry name" value="6-blade_b-propeller_TolB-like"/>
</dbReference>
<evidence type="ECO:0000256" key="2">
    <source>
        <dbReference type="PIRSR" id="PIRSR605511-1"/>
    </source>
</evidence>
<evidence type="ECO:0000313" key="6">
    <source>
        <dbReference type="Proteomes" id="UP000246483"/>
    </source>
</evidence>
<dbReference type="Proteomes" id="UP000246483">
    <property type="component" value="Unassembled WGS sequence"/>
</dbReference>
<feature type="binding site" evidence="3">
    <location>
        <position position="171"/>
    </location>
    <ligand>
        <name>a divalent metal cation</name>
        <dbReference type="ChEBI" id="CHEBI:60240"/>
    </ligand>
</feature>
<keyword evidence="3" id="KW-0479">Metal-binding</keyword>
<comment type="caution">
    <text evidence="5">The sequence shown here is derived from an EMBL/GenBank/DDBJ whole genome shotgun (WGS) entry which is preliminary data.</text>
</comment>
<feature type="active site" description="Proton donor/acceptor" evidence="2">
    <location>
        <position position="231"/>
    </location>
</feature>
<keyword evidence="6" id="KW-1185">Reference proteome</keyword>
<gene>
    <name evidence="5" type="ORF">DFR36_103292</name>
</gene>